<evidence type="ECO:0000256" key="1">
    <source>
        <dbReference type="SAM" id="MobiDB-lite"/>
    </source>
</evidence>
<reference evidence="4" key="1">
    <citation type="submission" date="2015-07" db="EMBL/GenBank/DDBJ databases">
        <title>Nocardia seriolae U-1 whole genome shotgun sequence.</title>
        <authorList>
            <person name="Imajoh M."/>
            <person name="Fukumoto Y."/>
            <person name="Sukeda M."/>
            <person name="Yamane J."/>
            <person name="Yamasaki K."/>
            <person name="Shimizu M."/>
            <person name="Ohnishi K."/>
            <person name="Oshima S."/>
        </authorList>
    </citation>
    <scope>NUCLEOTIDE SEQUENCE [LARGE SCALE GENOMIC DNA]</scope>
    <source>
        <strain evidence="4">U-1</strain>
    </source>
</reference>
<feature type="transmembrane region" description="Helical" evidence="2">
    <location>
        <begin position="237"/>
        <end position="256"/>
    </location>
</feature>
<evidence type="ECO:0000313" key="4">
    <source>
        <dbReference type="Proteomes" id="UP000037179"/>
    </source>
</evidence>
<feature type="transmembrane region" description="Helical" evidence="2">
    <location>
        <begin position="292"/>
        <end position="316"/>
    </location>
</feature>
<feature type="compositionally biased region" description="Pro residues" evidence="1">
    <location>
        <begin position="52"/>
        <end position="76"/>
    </location>
</feature>
<feature type="transmembrane region" description="Helical" evidence="2">
    <location>
        <begin position="328"/>
        <end position="348"/>
    </location>
</feature>
<keyword evidence="2" id="KW-1133">Transmembrane helix</keyword>
<dbReference type="EMBL" id="BBYQ01000066">
    <property type="protein sequence ID" value="GAP29880.1"/>
    <property type="molecule type" value="Genomic_DNA"/>
</dbReference>
<feature type="compositionally biased region" description="Basic and acidic residues" evidence="1">
    <location>
        <begin position="1"/>
        <end position="11"/>
    </location>
</feature>
<proteinExistence type="predicted"/>
<dbReference type="RefSeq" id="WP_143161492.1">
    <property type="nucleotide sequence ID" value="NZ_AP028458.1"/>
</dbReference>
<comment type="caution">
    <text evidence="3">The sequence shown here is derived from an EMBL/GenBank/DDBJ whole genome shotgun (WGS) entry which is preliminary data.</text>
</comment>
<organism evidence="3 4">
    <name type="scientific">Nocardia seriolae</name>
    <dbReference type="NCBI Taxonomy" id="37332"/>
    <lineage>
        <taxon>Bacteria</taxon>
        <taxon>Bacillati</taxon>
        <taxon>Actinomycetota</taxon>
        <taxon>Actinomycetes</taxon>
        <taxon>Mycobacteriales</taxon>
        <taxon>Nocardiaceae</taxon>
        <taxon>Nocardia</taxon>
    </lineage>
</organism>
<feature type="compositionally biased region" description="Pro residues" evidence="1">
    <location>
        <begin position="88"/>
        <end position="100"/>
    </location>
</feature>
<reference evidence="3 4" key="2">
    <citation type="journal article" date="2016" name="Genome Announc.">
        <title>Draft Genome Sequence of Erythromycin- and Oxytetracycline-Sensitive Nocardia seriolae Strain U-1 (NBRC 110359).</title>
        <authorList>
            <person name="Imajoh M."/>
            <person name="Sukeda M."/>
            <person name="Shimizu M."/>
            <person name="Yamane J."/>
            <person name="Ohnishi K."/>
            <person name="Oshima S."/>
        </authorList>
    </citation>
    <scope>NUCLEOTIDE SEQUENCE [LARGE SCALE GENOMIC DNA]</scope>
    <source>
        <strain evidence="3 4">U-1</strain>
    </source>
</reference>
<evidence type="ECO:0000256" key="2">
    <source>
        <dbReference type="SAM" id="Phobius"/>
    </source>
</evidence>
<feature type="region of interest" description="Disordered" evidence="1">
    <location>
        <begin position="1"/>
        <end position="152"/>
    </location>
</feature>
<keyword evidence="2" id="KW-0472">Membrane</keyword>
<dbReference type="AlphaFoldDB" id="A0ABC9YWQ5"/>
<name>A0ABC9YWQ5_9NOCA</name>
<gene>
    <name evidence="3" type="ORF">NSK11_contig00066-0012</name>
</gene>
<feature type="compositionally biased region" description="Low complexity" evidence="1">
    <location>
        <begin position="31"/>
        <end position="51"/>
    </location>
</feature>
<keyword evidence="4" id="KW-1185">Reference proteome</keyword>
<feature type="compositionally biased region" description="Low complexity" evidence="1">
    <location>
        <begin position="125"/>
        <end position="140"/>
    </location>
</feature>
<keyword evidence="2" id="KW-0812">Transmembrane</keyword>
<protein>
    <submittedName>
        <fullName evidence="3">Uncharacterized protein</fullName>
    </submittedName>
</protein>
<dbReference type="GeneID" id="93371301"/>
<accession>A0ABC9YWQ5</accession>
<dbReference type="Proteomes" id="UP000037179">
    <property type="component" value="Unassembled WGS sequence"/>
</dbReference>
<sequence>MNPPNEPRRAAADNGPASDQGFPPPPPRAPGGPTAGPRDPAGPTVPKGGRQTPPPPVPPQPPSGVPGAPRPLPLDPAGPTLPKGGRQAPPPPVPPQPPSGAPGRNAGGPTRSAVPVRPQPPAGPPRGSRQPMPGGPANPAYGGGPGYVDRGAPMGPGVPPYVVGTPTEVVSAPNRPAGEAVSPEAWAPAGGPYGPGAPGPVLGENDQTMPAKLPTAEAAAAPPEAAQARKPVRRRDIAVAGLLYVVGVAAAFGFAYDLFAKLFDLVHNRCALQKKDFTVQCDVIRPPASALWGLLIGGGGMFMALVAALVLTAVAAMTGRRAWTYTAIALPVILLAGGAGHVLVATAIK</sequence>
<evidence type="ECO:0000313" key="3">
    <source>
        <dbReference type="EMBL" id="GAP29880.1"/>
    </source>
</evidence>
<feature type="region of interest" description="Disordered" evidence="1">
    <location>
        <begin position="169"/>
        <end position="208"/>
    </location>
</feature>